<evidence type="ECO:0000313" key="7">
    <source>
        <dbReference type="Proteomes" id="UP000076727"/>
    </source>
</evidence>
<dbReference type="InterPro" id="IPR044996">
    <property type="entry name" value="COQ10-like"/>
</dbReference>
<dbReference type="STRING" id="1314783.A0A165S4M5"/>
<name>A0A165S4M5_9APHY</name>
<keyword evidence="7" id="KW-1185">Reference proteome</keyword>
<gene>
    <name evidence="6" type="ORF">DAEQUDRAFT_724040</name>
</gene>
<dbReference type="SUPFAM" id="SSF55961">
    <property type="entry name" value="Bet v1-like"/>
    <property type="match status" value="1"/>
</dbReference>
<dbReference type="OrthoDB" id="292693at2759"/>
<feature type="compositionally biased region" description="Pro residues" evidence="4">
    <location>
        <begin position="148"/>
        <end position="160"/>
    </location>
</feature>
<proteinExistence type="inferred from homology"/>
<accession>A0A165S4M5</accession>
<dbReference type="PANTHER" id="PTHR12901:SF10">
    <property type="entry name" value="COENZYME Q-BINDING PROTEIN COQ10, MITOCHONDRIAL"/>
    <property type="match status" value="1"/>
</dbReference>
<reference evidence="6 7" key="1">
    <citation type="journal article" date="2016" name="Mol. Biol. Evol.">
        <title>Comparative Genomics of Early-Diverging Mushroom-Forming Fungi Provides Insights into the Origins of Lignocellulose Decay Capabilities.</title>
        <authorList>
            <person name="Nagy L.G."/>
            <person name="Riley R."/>
            <person name="Tritt A."/>
            <person name="Adam C."/>
            <person name="Daum C."/>
            <person name="Floudas D."/>
            <person name="Sun H."/>
            <person name="Yadav J.S."/>
            <person name="Pangilinan J."/>
            <person name="Larsson K.H."/>
            <person name="Matsuura K."/>
            <person name="Barry K."/>
            <person name="Labutti K."/>
            <person name="Kuo R."/>
            <person name="Ohm R.A."/>
            <person name="Bhattacharya S.S."/>
            <person name="Shirouzu T."/>
            <person name="Yoshinaga Y."/>
            <person name="Martin F.M."/>
            <person name="Grigoriev I.V."/>
            <person name="Hibbett D.S."/>
        </authorList>
    </citation>
    <scope>NUCLEOTIDE SEQUENCE [LARGE SCALE GENOMIC DNA]</scope>
    <source>
        <strain evidence="6 7">L-15889</strain>
    </source>
</reference>
<dbReference type="GO" id="GO:0045333">
    <property type="term" value="P:cellular respiration"/>
    <property type="evidence" value="ECO:0007669"/>
    <property type="project" value="InterPro"/>
</dbReference>
<evidence type="ECO:0000256" key="3">
    <source>
        <dbReference type="ARBA" id="ARBA00024947"/>
    </source>
</evidence>
<evidence type="ECO:0000256" key="4">
    <source>
        <dbReference type="SAM" id="MobiDB-lite"/>
    </source>
</evidence>
<protein>
    <recommendedName>
        <fullName evidence="5">Coenzyme Q-binding protein COQ10 START domain-containing protein</fullName>
    </recommendedName>
</protein>
<evidence type="ECO:0000256" key="1">
    <source>
        <dbReference type="ARBA" id="ARBA00006885"/>
    </source>
</evidence>
<organism evidence="6 7">
    <name type="scientific">Daedalea quercina L-15889</name>
    <dbReference type="NCBI Taxonomy" id="1314783"/>
    <lineage>
        <taxon>Eukaryota</taxon>
        <taxon>Fungi</taxon>
        <taxon>Dikarya</taxon>
        <taxon>Basidiomycota</taxon>
        <taxon>Agaricomycotina</taxon>
        <taxon>Agaricomycetes</taxon>
        <taxon>Polyporales</taxon>
        <taxon>Fomitopsis</taxon>
    </lineage>
</organism>
<feature type="domain" description="Coenzyme Q-binding protein COQ10 START" evidence="5">
    <location>
        <begin position="53"/>
        <end position="217"/>
    </location>
</feature>
<dbReference type="EMBL" id="KV429045">
    <property type="protein sequence ID" value="KZT71524.1"/>
    <property type="molecule type" value="Genomic_DNA"/>
</dbReference>
<evidence type="ECO:0000313" key="6">
    <source>
        <dbReference type="EMBL" id="KZT71524.1"/>
    </source>
</evidence>
<evidence type="ECO:0000256" key="2">
    <source>
        <dbReference type="ARBA" id="ARBA00011814"/>
    </source>
</evidence>
<comment type="similarity">
    <text evidence="1">Belongs to the COQ10 family.</text>
</comment>
<comment type="function">
    <text evidence="3">Required for the function of coenzyme Q in the respiratory chain. May serve as a chaperone or may be involved in the transport of Q6 from its site of synthesis to the catalytic sites of the respiratory complexes.</text>
</comment>
<dbReference type="InterPro" id="IPR023393">
    <property type="entry name" value="START-like_dom_sf"/>
</dbReference>
<dbReference type="PANTHER" id="PTHR12901">
    <property type="entry name" value="SPERM PROTEIN HOMOLOG"/>
    <property type="match status" value="1"/>
</dbReference>
<dbReference type="Gene3D" id="3.30.530.20">
    <property type="match status" value="1"/>
</dbReference>
<dbReference type="AlphaFoldDB" id="A0A165S4M5"/>
<sequence length="229" mass="24968">MLPLVHLLPRPSSLSRAARRPFFTLPDLSKLSPFSQPDGSDSGPQTYHERKILPYKPCQLYHVVIDVETYPQFLPFCVSARVLHREPASADKPLTMQAEMSVGFLSFKESYVSDVTCRPNRSVEIVASSSTPLFRTLTTVWRFQPASPKSPHPSGGPPLSGPSSSAIASQNSQGEGDDNGPTLVTLDLAFSFANPVHAAVSTAFFGQVSKLMVKAFEERCLTVYGPGEK</sequence>
<dbReference type="Pfam" id="PF03364">
    <property type="entry name" value="Polyketide_cyc"/>
    <property type="match status" value="1"/>
</dbReference>
<dbReference type="GO" id="GO:0048039">
    <property type="term" value="F:ubiquinone binding"/>
    <property type="evidence" value="ECO:0007669"/>
    <property type="project" value="InterPro"/>
</dbReference>
<dbReference type="Proteomes" id="UP000076727">
    <property type="component" value="Unassembled WGS sequence"/>
</dbReference>
<evidence type="ECO:0000259" key="5">
    <source>
        <dbReference type="Pfam" id="PF03364"/>
    </source>
</evidence>
<dbReference type="CDD" id="cd07813">
    <property type="entry name" value="COQ10p_like"/>
    <property type="match status" value="1"/>
</dbReference>
<comment type="subunit">
    <text evidence="2">Interacts with coenzyme Q.</text>
</comment>
<feature type="region of interest" description="Disordered" evidence="4">
    <location>
        <begin position="145"/>
        <end position="180"/>
    </location>
</feature>
<dbReference type="GO" id="GO:0005739">
    <property type="term" value="C:mitochondrion"/>
    <property type="evidence" value="ECO:0007669"/>
    <property type="project" value="TreeGrafter"/>
</dbReference>
<dbReference type="InterPro" id="IPR005031">
    <property type="entry name" value="COQ10_START"/>
</dbReference>